<evidence type="ECO:0000313" key="3">
    <source>
        <dbReference type="Proteomes" id="UP000291121"/>
    </source>
</evidence>
<protein>
    <recommendedName>
        <fullName evidence="4">DUF2931 family protein</fullName>
    </recommendedName>
</protein>
<dbReference type="AlphaFoldDB" id="A0A4P6G5I8"/>
<organism evidence="2 3">
    <name type="scientific">Pseudomonas arsenicoxydans</name>
    <dbReference type="NCBI Taxonomy" id="702115"/>
    <lineage>
        <taxon>Bacteria</taxon>
        <taxon>Pseudomonadati</taxon>
        <taxon>Pseudomonadota</taxon>
        <taxon>Gammaproteobacteria</taxon>
        <taxon>Pseudomonadales</taxon>
        <taxon>Pseudomonadaceae</taxon>
        <taxon>Pseudomonas</taxon>
    </lineage>
</organism>
<dbReference type="InterPro" id="IPR021326">
    <property type="entry name" value="DUF2931"/>
</dbReference>
<reference evidence="2 3" key="1">
    <citation type="submission" date="2017-11" db="EMBL/GenBank/DDBJ databases">
        <title>Genome sequence of Pseudomonas arsenicoxydans ACM1.</title>
        <authorList>
            <person name="Nascimento F.X."/>
        </authorList>
    </citation>
    <scope>NUCLEOTIDE SEQUENCE [LARGE SCALE GENOMIC DNA]</scope>
    <source>
        <strain evidence="2 3">ACM1</strain>
    </source>
</reference>
<dbReference type="EMBL" id="CP024767">
    <property type="protein sequence ID" value="QAY84640.1"/>
    <property type="molecule type" value="Genomic_DNA"/>
</dbReference>
<name>A0A4P6G5I8_9PSED</name>
<accession>A0A4P6G5I8</accession>
<sequence>MRTLWILLGVLLVSGCQASGQSWGRSDPDTGPWALGFVTPYAMDAWVEEAATIDTRGTLYRQIGSGVASGGRKNGLPGANGWLVTGGGTERDVRDAKLPVRIYVRWQSLAEPQTYQGWFEIPEDARQVMRNALTKECTSVPEASFLDPLASVQIGIAPGGVVQVWALDECRRAIKVAHYQAEIEPKGPGLGLSHGSYFPLEENSKRYIEKYGIPYGSW</sequence>
<evidence type="ECO:0000256" key="1">
    <source>
        <dbReference type="SAM" id="SignalP"/>
    </source>
</evidence>
<keyword evidence="1" id="KW-0732">Signal</keyword>
<dbReference type="Proteomes" id="UP000291121">
    <property type="component" value="Chromosome"/>
</dbReference>
<gene>
    <name evidence="2" type="ORF">CUN61_11835</name>
</gene>
<dbReference type="RefSeq" id="WP_208671670.1">
    <property type="nucleotide sequence ID" value="NZ_CP024767.1"/>
</dbReference>
<dbReference type="PROSITE" id="PS51257">
    <property type="entry name" value="PROKAR_LIPOPROTEIN"/>
    <property type="match status" value="1"/>
</dbReference>
<dbReference type="Pfam" id="PF11153">
    <property type="entry name" value="DUF2931"/>
    <property type="match status" value="1"/>
</dbReference>
<keyword evidence="3" id="KW-1185">Reference proteome</keyword>
<feature type="chain" id="PRO_5020193521" description="DUF2931 family protein" evidence="1">
    <location>
        <begin position="19"/>
        <end position="218"/>
    </location>
</feature>
<evidence type="ECO:0008006" key="4">
    <source>
        <dbReference type="Google" id="ProtNLM"/>
    </source>
</evidence>
<feature type="signal peptide" evidence="1">
    <location>
        <begin position="1"/>
        <end position="18"/>
    </location>
</feature>
<proteinExistence type="predicted"/>
<evidence type="ECO:0000313" key="2">
    <source>
        <dbReference type="EMBL" id="QAY84640.1"/>
    </source>
</evidence>